<comment type="caution">
    <text evidence="1">The sequence shown here is derived from an EMBL/GenBank/DDBJ whole genome shotgun (WGS) entry which is preliminary data.</text>
</comment>
<dbReference type="RefSeq" id="WP_185135528.1">
    <property type="nucleotide sequence ID" value="NZ_BORM01000011.1"/>
</dbReference>
<protein>
    <submittedName>
        <fullName evidence="1">Uncharacterized protein</fullName>
    </submittedName>
</protein>
<gene>
    <name evidence="1" type="ORF">H7B90_09000</name>
</gene>
<organism evidence="1 2">
    <name type="scientific">Cohnella xylanilytica</name>
    <dbReference type="NCBI Taxonomy" id="557555"/>
    <lineage>
        <taxon>Bacteria</taxon>
        <taxon>Bacillati</taxon>
        <taxon>Bacillota</taxon>
        <taxon>Bacilli</taxon>
        <taxon>Bacillales</taxon>
        <taxon>Paenibacillaceae</taxon>
        <taxon>Cohnella</taxon>
    </lineage>
</organism>
<dbReference type="Proteomes" id="UP000553776">
    <property type="component" value="Unassembled WGS sequence"/>
</dbReference>
<reference evidence="1 2" key="1">
    <citation type="submission" date="2020-08" db="EMBL/GenBank/DDBJ databases">
        <title>Cohnella phylogeny.</title>
        <authorList>
            <person name="Dunlap C."/>
        </authorList>
    </citation>
    <scope>NUCLEOTIDE SEQUENCE [LARGE SCALE GENOMIC DNA]</scope>
    <source>
        <strain evidence="1 2">DSM 25239</strain>
    </source>
</reference>
<accession>A0A841U0T1</accession>
<name>A0A841U0T1_9BACL</name>
<dbReference type="EMBL" id="JACJVR010000031">
    <property type="protein sequence ID" value="MBB6691534.1"/>
    <property type="molecule type" value="Genomic_DNA"/>
</dbReference>
<evidence type="ECO:0000313" key="2">
    <source>
        <dbReference type="Proteomes" id="UP000553776"/>
    </source>
</evidence>
<keyword evidence="2" id="KW-1185">Reference proteome</keyword>
<sequence>MSTNDYAFAELRQEDVQQIRQLEERLRNSSGHPITLIAYEQAERNESAASDS</sequence>
<dbReference type="AlphaFoldDB" id="A0A841U0T1"/>
<evidence type="ECO:0000313" key="1">
    <source>
        <dbReference type="EMBL" id="MBB6691534.1"/>
    </source>
</evidence>
<proteinExistence type="predicted"/>